<proteinExistence type="predicted"/>
<keyword evidence="2" id="KW-1185">Reference proteome</keyword>
<reference evidence="1 2" key="1">
    <citation type="submission" date="2023-01" db="EMBL/GenBank/DDBJ databases">
        <authorList>
            <person name="Kreplak J."/>
        </authorList>
    </citation>
    <scope>NUCLEOTIDE SEQUENCE [LARGE SCALE GENOMIC DNA]</scope>
</reference>
<sequence>MGGFYGNEGGRIVGWVQAEKVGIDGEGCSEDEREEIGENKVIMLRVEKETKAEVRLSGNWDMMLPVEWVVVVLVWEWRRLREMGYGEDAEKRKKAEG</sequence>
<dbReference type="EMBL" id="OX451735">
    <property type="protein sequence ID" value="CAI8591738.1"/>
    <property type="molecule type" value="Genomic_DNA"/>
</dbReference>
<dbReference type="Proteomes" id="UP001157006">
    <property type="component" value="Chromosome 1S"/>
</dbReference>
<organism evidence="1 2">
    <name type="scientific">Vicia faba</name>
    <name type="common">Broad bean</name>
    <name type="synonym">Faba vulgaris</name>
    <dbReference type="NCBI Taxonomy" id="3906"/>
    <lineage>
        <taxon>Eukaryota</taxon>
        <taxon>Viridiplantae</taxon>
        <taxon>Streptophyta</taxon>
        <taxon>Embryophyta</taxon>
        <taxon>Tracheophyta</taxon>
        <taxon>Spermatophyta</taxon>
        <taxon>Magnoliopsida</taxon>
        <taxon>eudicotyledons</taxon>
        <taxon>Gunneridae</taxon>
        <taxon>Pentapetalae</taxon>
        <taxon>rosids</taxon>
        <taxon>fabids</taxon>
        <taxon>Fabales</taxon>
        <taxon>Fabaceae</taxon>
        <taxon>Papilionoideae</taxon>
        <taxon>50 kb inversion clade</taxon>
        <taxon>NPAAA clade</taxon>
        <taxon>Hologalegina</taxon>
        <taxon>IRL clade</taxon>
        <taxon>Fabeae</taxon>
        <taxon>Vicia</taxon>
    </lineage>
</organism>
<accession>A0AAV0Z2W0</accession>
<dbReference type="AlphaFoldDB" id="A0AAV0Z2W0"/>
<name>A0AAV0Z2W0_VICFA</name>
<protein>
    <submittedName>
        <fullName evidence="1">Uncharacterized protein</fullName>
    </submittedName>
</protein>
<evidence type="ECO:0000313" key="2">
    <source>
        <dbReference type="Proteomes" id="UP001157006"/>
    </source>
</evidence>
<evidence type="ECO:0000313" key="1">
    <source>
        <dbReference type="EMBL" id="CAI8591738.1"/>
    </source>
</evidence>
<gene>
    <name evidence="1" type="ORF">VFH_I005160</name>
</gene>